<evidence type="ECO:0000259" key="6">
    <source>
        <dbReference type="Pfam" id="PF19320"/>
    </source>
</evidence>
<dbReference type="AlphaFoldDB" id="A0A5J5E3F1"/>
<dbReference type="EMBL" id="RZOA01000007">
    <property type="protein sequence ID" value="KAA8823637.1"/>
    <property type="molecule type" value="Genomic_DNA"/>
</dbReference>
<evidence type="ECO:0000256" key="3">
    <source>
        <dbReference type="ARBA" id="ARBA00022676"/>
    </source>
</evidence>
<dbReference type="InterPro" id="IPR029044">
    <property type="entry name" value="Nucleotide-diphossugar_trans"/>
</dbReference>
<proteinExistence type="inferred from homology"/>
<reference evidence="9 10" key="1">
    <citation type="journal article" date="2019" name="Syst. Appl. Microbiol.">
        <title>Characterization of Bifidobacterium species in feaces of the Egyptian fruit bat: Description of B. vespertilionis sp. nov. and B. rousetti sp. nov.</title>
        <authorList>
            <person name="Modesto M."/>
            <person name="Satti M."/>
            <person name="Watanabe K."/>
            <person name="Puglisi E."/>
            <person name="Morelli L."/>
            <person name="Huang C.-H."/>
            <person name="Liou J.-S."/>
            <person name="Miyashita M."/>
            <person name="Tamura T."/>
            <person name="Saito S."/>
            <person name="Mori K."/>
            <person name="Huang L."/>
            <person name="Sciavilla P."/>
            <person name="Sandri C."/>
            <person name="Spiezio C."/>
            <person name="Vitali F."/>
            <person name="Cavalieri D."/>
            <person name="Perpetuini G."/>
            <person name="Tofalo R."/>
            <person name="Bonetti A."/>
            <person name="Arita M."/>
            <person name="Mattarelli P."/>
        </authorList>
    </citation>
    <scope>NUCLEOTIDE SEQUENCE [LARGE SCALE GENOMIC DNA]</scope>
    <source>
        <strain evidence="7 10">RST16</strain>
        <strain evidence="8 9">RST8</strain>
    </source>
</reference>
<evidence type="ECO:0000259" key="5">
    <source>
        <dbReference type="Pfam" id="PF17994"/>
    </source>
</evidence>
<dbReference type="Proteomes" id="UP000345527">
    <property type="component" value="Unassembled WGS sequence"/>
</dbReference>
<organism evidence="8 9">
    <name type="scientific">Bifidobacterium vespertilionis</name>
    <dbReference type="NCBI Taxonomy" id="2562524"/>
    <lineage>
        <taxon>Bacteria</taxon>
        <taxon>Bacillati</taxon>
        <taxon>Actinomycetota</taxon>
        <taxon>Actinomycetes</taxon>
        <taxon>Bifidobacteriales</taxon>
        <taxon>Bifidobacteriaceae</taxon>
        <taxon>Bifidobacterium</taxon>
    </lineage>
</organism>
<keyword evidence="3" id="KW-0328">Glycosyltransferase</keyword>
<dbReference type="Pfam" id="PF17994">
    <property type="entry name" value="Glft2_N"/>
    <property type="match status" value="1"/>
</dbReference>
<dbReference type="EMBL" id="RZNZ01000005">
    <property type="protein sequence ID" value="KAA8821132.1"/>
    <property type="molecule type" value="Genomic_DNA"/>
</dbReference>
<evidence type="ECO:0000313" key="9">
    <source>
        <dbReference type="Proteomes" id="UP000345527"/>
    </source>
</evidence>
<evidence type="ECO:0000256" key="2">
    <source>
        <dbReference type="ARBA" id="ARBA00006739"/>
    </source>
</evidence>
<evidence type="ECO:0000256" key="4">
    <source>
        <dbReference type="ARBA" id="ARBA00022679"/>
    </source>
</evidence>
<name>A0A5J5E3F1_9BIFI</name>
<dbReference type="GO" id="GO:0016757">
    <property type="term" value="F:glycosyltransferase activity"/>
    <property type="evidence" value="ECO:0007669"/>
    <property type="project" value="UniProtKB-KW"/>
</dbReference>
<gene>
    <name evidence="8" type="ORF">EM848_04740</name>
    <name evidence="7" type="ORF">EMO90_04930</name>
</gene>
<dbReference type="InterPro" id="IPR040492">
    <property type="entry name" value="GlfT2_N"/>
</dbReference>
<evidence type="ECO:0000313" key="8">
    <source>
        <dbReference type="EMBL" id="KAA8823637.1"/>
    </source>
</evidence>
<dbReference type="Gene3D" id="3.90.550.60">
    <property type="match status" value="1"/>
</dbReference>
<accession>A0A5J5E3F1</accession>
<feature type="domain" description="Galactofuranosyltransferase GlfT2 N-terminal" evidence="5">
    <location>
        <begin position="81"/>
        <end position="199"/>
    </location>
</feature>
<dbReference type="InterPro" id="IPR045699">
    <property type="entry name" value="GlfT2_C"/>
</dbReference>
<sequence>MSPMPNAKNPQEQWEVVNRVVYPVKDRDLTMPLYAVEWTRPRLTEAALDPLAHVRGKGPGNGLASGDGADAGVRQTISRDVFTVDGRTSITVKPGKRISLCTFFNAFPASYWRRWTAVRTVRFTATVRGEGTVTLHKSNARGFIAPVKDLPASTPAAAQSHTISYDMPLKGMLDGGYFWFDATAGDDRPLTIIDAAWSVPVSARRTHEASTLSIAITTFNRPSYCHNQLKAIAGEPALRERLDTVYCTDQGTDLVRDQPGFQDTAADMGGQLTYLRQRNLGGSGGFSRGMFETVRANRSDYVLLLDDDAISEPESILRALNFADYTKKPTLVGGGMFHLDNRTVMFTLGEHWNPVTNMHGPVIGRPYNHDFAQQPLAESPNWHQRIETDYNAWWMCLIPTEVVREIGLAMPVFIKHDDIEYGLRARRHGFRTVSLPGVAVWHQAWHDKDPLRTWEEYFVLRNRWIQGVLYCDKPNWHFMREMVAGDVNAGCKLTYSAIALRHKAMVDLLAGPQHIVDTFPTIIADVRKAREGFPDSTVIDVDAAPIPERLFIPKQRHLGRRGISLLLLRTYLGTLLGRGNGMKSTRPQVMVPYKDAFWTTFKGIDSALVTTPDGDGVEWFRRDSRLYRRMIRGNARLYMKLYRNWGKIAKAYRRYDFASIGRWERIFRDAEV</sequence>
<dbReference type="SUPFAM" id="SSF53448">
    <property type="entry name" value="Nucleotide-diphospho-sugar transferases"/>
    <property type="match status" value="1"/>
</dbReference>
<protein>
    <submittedName>
        <fullName evidence="8">Glycosyltransferase family 2 protein</fullName>
    </submittedName>
</protein>
<evidence type="ECO:0000313" key="7">
    <source>
        <dbReference type="EMBL" id="KAA8821132.1"/>
    </source>
</evidence>
<comment type="similarity">
    <text evidence="2">Belongs to the glycosyltransferase 2 family.</text>
</comment>
<comment type="pathway">
    <text evidence="1">Cell wall biogenesis; cell wall polysaccharide biosynthesis.</text>
</comment>
<dbReference type="Pfam" id="PF13641">
    <property type="entry name" value="Glyco_tranf_2_3"/>
    <property type="match status" value="1"/>
</dbReference>
<comment type="caution">
    <text evidence="8">The sequence shown here is derived from an EMBL/GenBank/DDBJ whole genome shotgun (WGS) entry which is preliminary data.</text>
</comment>
<dbReference type="PANTHER" id="PTHR43179">
    <property type="entry name" value="RHAMNOSYLTRANSFERASE WBBL"/>
    <property type="match status" value="1"/>
</dbReference>
<dbReference type="OrthoDB" id="3225550at2"/>
<dbReference type="PANTHER" id="PTHR43179:SF12">
    <property type="entry name" value="GALACTOFURANOSYLTRANSFERASE GLFT2"/>
    <property type="match status" value="1"/>
</dbReference>
<keyword evidence="4 8" id="KW-0808">Transferase</keyword>
<dbReference type="Proteomes" id="UP000374630">
    <property type="component" value="Unassembled WGS sequence"/>
</dbReference>
<evidence type="ECO:0000313" key="10">
    <source>
        <dbReference type="Proteomes" id="UP000374630"/>
    </source>
</evidence>
<feature type="domain" description="Galactofuranosyltransferase-2 C-terminal" evidence="6">
    <location>
        <begin position="482"/>
        <end position="668"/>
    </location>
</feature>
<evidence type="ECO:0000256" key="1">
    <source>
        <dbReference type="ARBA" id="ARBA00004776"/>
    </source>
</evidence>
<keyword evidence="10" id="KW-1185">Reference proteome</keyword>
<dbReference type="Pfam" id="PF19320">
    <property type="entry name" value="GlfT2_domain3"/>
    <property type="match status" value="1"/>
</dbReference>